<dbReference type="PROSITE" id="PS50157">
    <property type="entry name" value="ZINC_FINGER_C2H2_2"/>
    <property type="match status" value="5"/>
</dbReference>
<accession>A0AAN8MGF1</accession>
<feature type="compositionally biased region" description="Basic and acidic residues" evidence="8">
    <location>
        <begin position="39"/>
        <end position="51"/>
    </location>
</feature>
<feature type="compositionally biased region" description="Basic and acidic residues" evidence="8">
    <location>
        <begin position="180"/>
        <end position="191"/>
    </location>
</feature>
<gene>
    <name evidence="10" type="ORF">J4Q44_G00022670</name>
</gene>
<keyword evidence="2" id="KW-0479">Metal-binding</keyword>
<feature type="region of interest" description="Disordered" evidence="8">
    <location>
        <begin position="152"/>
        <end position="197"/>
    </location>
</feature>
<dbReference type="SMART" id="SM00355">
    <property type="entry name" value="ZnF_C2H2"/>
    <property type="match status" value="8"/>
</dbReference>
<feature type="region of interest" description="Disordered" evidence="8">
    <location>
        <begin position="428"/>
        <end position="464"/>
    </location>
</feature>
<feature type="region of interest" description="Disordered" evidence="8">
    <location>
        <begin position="1"/>
        <end position="118"/>
    </location>
</feature>
<keyword evidence="4 7" id="KW-0863">Zinc-finger</keyword>
<feature type="compositionally biased region" description="Polar residues" evidence="8">
    <location>
        <begin position="491"/>
        <end position="503"/>
    </location>
</feature>
<dbReference type="InterPro" id="IPR013087">
    <property type="entry name" value="Znf_C2H2_type"/>
</dbReference>
<sequence length="540" mass="60781">MGSKMSLSRGVNDEETESAVSAVHSNPPEPLPALTNEKSPSEEKISKEVDNCHNMPPMKEPLQRPQQQRKSRSQQNKVVAESSDTLSLPGTEDPLNLEEQARNSLMDTVCGKGGTLDGDTLMVSIKQEEEDDMEQMSNGPLSSDMLIKQEKEEGLEQGSTAPDDQLPKDEPDTLEEGEEEKQRRVKTEERSWSAVETEDVSGSDSSWRCRLCQRCFSSSWELTGHCCTGIAGEDGVAHGHKVKLEFRCPVCGDRFLRPTAFIMHKRSHMGQSQYVCGVCGRTLKSLRKLASHRRSHSRCRRPVAERQQCHDCSRSFCNLTALRSHRERPHGEERNWEDEAYRAVREGEEGSTAVISNDSTRVSAQPPQSPQCHQCFMTFRDAETEERHLRFKHPVEYERHLRGRTVFACCVCDLTFPSSRLLSAHQRTHSKWSLPPTGPEVSLQESTGRGEAEGMDNEKNRAGPTSCEHCHIIFNDPRTWERHMTAKHPPSLSTPTSPGNAYLTSRPARGQLRPYRCSTCGERFIQESTLTKHCTEAHAS</sequence>
<evidence type="ECO:0000256" key="7">
    <source>
        <dbReference type="PROSITE-ProRule" id="PRU00042"/>
    </source>
</evidence>
<dbReference type="PANTHER" id="PTHR24376:SF235">
    <property type="entry name" value="C2H2-TYPE DOMAIN-CONTAINING PROTEIN"/>
    <property type="match status" value="1"/>
</dbReference>
<evidence type="ECO:0000256" key="2">
    <source>
        <dbReference type="ARBA" id="ARBA00022723"/>
    </source>
</evidence>
<comment type="caution">
    <text evidence="10">The sequence shown here is derived from an EMBL/GenBank/DDBJ whole genome shotgun (WGS) entry which is preliminary data.</text>
</comment>
<evidence type="ECO:0000313" key="11">
    <source>
        <dbReference type="Proteomes" id="UP001356427"/>
    </source>
</evidence>
<feature type="compositionally biased region" description="Basic and acidic residues" evidence="8">
    <location>
        <begin position="448"/>
        <end position="461"/>
    </location>
</feature>
<evidence type="ECO:0000313" key="10">
    <source>
        <dbReference type="EMBL" id="KAK6326622.1"/>
    </source>
</evidence>
<dbReference type="PROSITE" id="PS00028">
    <property type="entry name" value="ZINC_FINGER_C2H2_1"/>
    <property type="match status" value="6"/>
</dbReference>
<evidence type="ECO:0000256" key="6">
    <source>
        <dbReference type="ARBA" id="ARBA00023242"/>
    </source>
</evidence>
<dbReference type="SUPFAM" id="SSF57667">
    <property type="entry name" value="beta-beta-alpha zinc fingers"/>
    <property type="match status" value="2"/>
</dbReference>
<feature type="domain" description="C2H2-type" evidence="9">
    <location>
        <begin position="307"/>
        <end position="335"/>
    </location>
</feature>
<keyword evidence="6" id="KW-0539">Nucleus</keyword>
<feature type="region of interest" description="Disordered" evidence="8">
    <location>
        <begin position="485"/>
        <end position="506"/>
    </location>
</feature>
<keyword evidence="3" id="KW-0677">Repeat</keyword>
<keyword evidence="5" id="KW-0862">Zinc</keyword>
<dbReference type="PANTHER" id="PTHR24376">
    <property type="entry name" value="ZINC FINGER PROTEIN"/>
    <property type="match status" value="1"/>
</dbReference>
<evidence type="ECO:0000256" key="8">
    <source>
        <dbReference type="SAM" id="MobiDB-lite"/>
    </source>
</evidence>
<evidence type="ECO:0000256" key="5">
    <source>
        <dbReference type="ARBA" id="ARBA00022833"/>
    </source>
</evidence>
<keyword evidence="11" id="KW-1185">Reference proteome</keyword>
<dbReference type="GO" id="GO:0008270">
    <property type="term" value="F:zinc ion binding"/>
    <property type="evidence" value="ECO:0007669"/>
    <property type="project" value="UniProtKB-KW"/>
</dbReference>
<name>A0AAN8MGF1_9TELE</name>
<feature type="domain" description="C2H2-type" evidence="9">
    <location>
        <begin position="515"/>
        <end position="540"/>
    </location>
</feature>
<dbReference type="Pfam" id="PF13912">
    <property type="entry name" value="zf-C2H2_6"/>
    <property type="match status" value="1"/>
</dbReference>
<dbReference type="Proteomes" id="UP001356427">
    <property type="component" value="Unassembled WGS sequence"/>
</dbReference>
<evidence type="ECO:0000256" key="4">
    <source>
        <dbReference type="ARBA" id="ARBA00022771"/>
    </source>
</evidence>
<evidence type="ECO:0000256" key="3">
    <source>
        <dbReference type="ARBA" id="ARBA00022737"/>
    </source>
</evidence>
<evidence type="ECO:0000256" key="1">
    <source>
        <dbReference type="ARBA" id="ARBA00004123"/>
    </source>
</evidence>
<dbReference type="Gene3D" id="3.30.160.60">
    <property type="entry name" value="Classic Zinc Finger"/>
    <property type="match status" value="4"/>
</dbReference>
<feature type="domain" description="C2H2-type" evidence="9">
    <location>
        <begin position="246"/>
        <end position="273"/>
    </location>
</feature>
<dbReference type="Pfam" id="PF00096">
    <property type="entry name" value="zf-C2H2"/>
    <property type="match status" value="4"/>
</dbReference>
<dbReference type="InterPro" id="IPR036236">
    <property type="entry name" value="Znf_C2H2_sf"/>
</dbReference>
<dbReference type="AlphaFoldDB" id="A0AAN8MGF1"/>
<reference evidence="10 11" key="1">
    <citation type="submission" date="2021-04" db="EMBL/GenBank/DDBJ databases">
        <authorList>
            <person name="De Guttry C."/>
            <person name="Zahm M."/>
            <person name="Klopp C."/>
            <person name="Cabau C."/>
            <person name="Louis A."/>
            <person name="Berthelot C."/>
            <person name="Parey E."/>
            <person name="Roest Crollius H."/>
            <person name="Montfort J."/>
            <person name="Robinson-Rechavi M."/>
            <person name="Bucao C."/>
            <person name="Bouchez O."/>
            <person name="Gislard M."/>
            <person name="Lluch J."/>
            <person name="Milhes M."/>
            <person name="Lampietro C."/>
            <person name="Lopez Roques C."/>
            <person name="Donnadieu C."/>
            <person name="Braasch I."/>
            <person name="Desvignes T."/>
            <person name="Postlethwait J."/>
            <person name="Bobe J."/>
            <person name="Wedekind C."/>
            <person name="Guiguen Y."/>
        </authorList>
    </citation>
    <scope>NUCLEOTIDE SEQUENCE [LARGE SCALE GENOMIC DNA]</scope>
    <source>
        <strain evidence="10">Cs_M1</strain>
        <tissue evidence="10">Blood</tissue>
    </source>
</reference>
<feature type="domain" description="C2H2-type" evidence="9">
    <location>
        <begin position="407"/>
        <end position="430"/>
    </location>
</feature>
<dbReference type="EMBL" id="JAGTTL010000002">
    <property type="protein sequence ID" value="KAK6326622.1"/>
    <property type="molecule type" value="Genomic_DNA"/>
</dbReference>
<feature type="domain" description="C2H2-type" evidence="9">
    <location>
        <begin position="274"/>
        <end position="301"/>
    </location>
</feature>
<dbReference type="GO" id="GO:0005634">
    <property type="term" value="C:nucleus"/>
    <property type="evidence" value="ECO:0007669"/>
    <property type="project" value="UniProtKB-SubCell"/>
</dbReference>
<comment type="subcellular location">
    <subcellularLocation>
        <location evidence="1">Nucleus</location>
    </subcellularLocation>
</comment>
<evidence type="ECO:0000259" key="9">
    <source>
        <dbReference type="PROSITE" id="PS50157"/>
    </source>
</evidence>
<organism evidence="10 11">
    <name type="scientific">Coregonus suidteri</name>
    <dbReference type="NCBI Taxonomy" id="861788"/>
    <lineage>
        <taxon>Eukaryota</taxon>
        <taxon>Metazoa</taxon>
        <taxon>Chordata</taxon>
        <taxon>Craniata</taxon>
        <taxon>Vertebrata</taxon>
        <taxon>Euteleostomi</taxon>
        <taxon>Actinopterygii</taxon>
        <taxon>Neopterygii</taxon>
        <taxon>Teleostei</taxon>
        <taxon>Protacanthopterygii</taxon>
        <taxon>Salmoniformes</taxon>
        <taxon>Salmonidae</taxon>
        <taxon>Coregoninae</taxon>
        <taxon>Coregonus</taxon>
    </lineage>
</organism>
<proteinExistence type="predicted"/>
<protein>
    <recommendedName>
        <fullName evidence="9">C2H2-type domain-containing protein</fullName>
    </recommendedName>
</protein>